<name>A0A1I3XJJ2_9PSEU</name>
<dbReference type="EMBL" id="FORP01000015">
    <property type="protein sequence ID" value="SFK19519.1"/>
    <property type="molecule type" value="Genomic_DNA"/>
</dbReference>
<sequence length="74" mass="7706">MSPVTRRPLWILFAVRGRAGEVTIRGMAVGERSAQEPTPVFDAVLASVQAAAEAQERPGNEGEAAGQAEMAAAV</sequence>
<evidence type="ECO:0000256" key="1">
    <source>
        <dbReference type="SAM" id="MobiDB-lite"/>
    </source>
</evidence>
<dbReference type="STRING" id="115433.SAMN05421835_115135"/>
<organism evidence="2 3">
    <name type="scientific">Amycolatopsis sacchari</name>
    <dbReference type="NCBI Taxonomy" id="115433"/>
    <lineage>
        <taxon>Bacteria</taxon>
        <taxon>Bacillati</taxon>
        <taxon>Actinomycetota</taxon>
        <taxon>Actinomycetes</taxon>
        <taxon>Pseudonocardiales</taxon>
        <taxon>Pseudonocardiaceae</taxon>
        <taxon>Amycolatopsis</taxon>
    </lineage>
</organism>
<accession>A0A1I3XJJ2</accession>
<reference evidence="2 3" key="1">
    <citation type="submission" date="2016-10" db="EMBL/GenBank/DDBJ databases">
        <authorList>
            <person name="de Groot N.N."/>
        </authorList>
    </citation>
    <scope>NUCLEOTIDE SEQUENCE [LARGE SCALE GENOMIC DNA]</scope>
    <source>
        <strain evidence="2 3">DSM 44468</strain>
    </source>
</reference>
<feature type="region of interest" description="Disordered" evidence="1">
    <location>
        <begin position="52"/>
        <end position="74"/>
    </location>
</feature>
<gene>
    <name evidence="2" type="ORF">SAMN05421835_115135</name>
</gene>
<protein>
    <submittedName>
        <fullName evidence="2">Uncharacterized protein</fullName>
    </submittedName>
</protein>
<dbReference type="Proteomes" id="UP000199025">
    <property type="component" value="Unassembled WGS sequence"/>
</dbReference>
<feature type="compositionally biased region" description="Low complexity" evidence="1">
    <location>
        <begin position="61"/>
        <end position="74"/>
    </location>
</feature>
<evidence type="ECO:0000313" key="2">
    <source>
        <dbReference type="EMBL" id="SFK19519.1"/>
    </source>
</evidence>
<evidence type="ECO:0000313" key="3">
    <source>
        <dbReference type="Proteomes" id="UP000199025"/>
    </source>
</evidence>
<proteinExistence type="predicted"/>
<dbReference type="AlphaFoldDB" id="A0A1I3XJJ2"/>
<keyword evidence="3" id="KW-1185">Reference proteome</keyword>